<keyword evidence="2 5" id="KW-0349">Heme</keyword>
<organism evidence="6 7">
    <name type="scientific">Apiospora rasikravindrae</name>
    <dbReference type="NCBI Taxonomy" id="990691"/>
    <lineage>
        <taxon>Eukaryota</taxon>
        <taxon>Fungi</taxon>
        <taxon>Dikarya</taxon>
        <taxon>Ascomycota</taxon>
        <taxon>Pezizomycotina</taxon>
        <taxon>Sordariomycetes</taxon>
        <taxon>Xylariomycetidae</taxon>
        <taxon>Amphisphaeriales</taxon>
        <taxon>Apiosporaceae</taxon>
        <taxon>Apiospora</taxon>
    </lineage>
</organism>
<dbReference type="EMBL" id="JAQQWK010000005">
    <property type="protein sequence ID" value="KAK8041947.1"/>
    <property type="molecule type" value="Genomic_DNA"/>
</dbReference>
<feature type="non-terminal residue" evidence="6">
    <location>
        <position position="535"/>
    </location>
</feature>
<evidence type="ECO:0000256" key="4">
    <source>
        <dbReference type="ARBA" id="ARBA00023004"/>
    </source>
</evidence>
<dbReference type="SUPFAM" id="SSF48264">
    <property type="entry name" value="Cytochrome P450"/>
    <property type="match status" value="1"/>
</dbReference>
<keyword evidence="7" id="KW-1185">Reference proteome</keyword>
<keyword evidence="4 5" id="KW-0408">Iron</keyword>
<comment type="cofactor">
    <cofactor evidence="1">
        <name>heme</name>
        <dbReference type="ChEBI" id="CHEBI:30413"/>
    </cofactor>
</comment>
<dbReference type="PRINTS" id="PR00385">
    <property type="entry name" value="P450"/>
</dbReference>
<dbReference type="InterPro" id="IPR001128">
    <property type="entry name" value="Cyt_P450"/>
</dbReference>
<dbReference type="PROSITE" id="PS00086">
    <property type="entry name" value="CYTOCHROME_P450"/>
    <property type="match status" value="1"/>
</dbReference>
<dbReference type="Proteomes" id="UP001444661">
    <property type="component" value="Unassembled WGS sequence"/>
</dbReference>
<accession>A0ABR1T6A0</accession>
<keyword evidence="5" id="KW-0560">Oxidoreductase</keyword>
<comment type="similarity">
    <text evidence="5">Belongs to the cytochrome P450 family.</text>
</comment>
<evidence type="ECO:0000256" key="1">
    <source>
        <dbReference type="ARBA" id="ARBA00001971"/>
    </source>
</evidence>
<dbReference type="Gene3D" id="1.10.630.10">
    <property type="entry name" value="Cytochrome P450"/>
    <property type="match status" value="1"/>
</dbReference>
<name>A0ABR1T6A0_9PEZI</name>
<protein>
    <recommendedName>
        <fullName evidence="8">Cytochrome P450</fullName>
    </recommendedName>
</protein>
<dbReference type="PANTHER" id="PTHR24305:SF147">
    <property type="entry name" value="P450, PUTATIVE (EUROFUNG)-RELATED"/>
    <property type="match status" value="1"/>
</dbReference>
<keyword evidence="5" id="KW-0503">Monooxygenase</keyword>
<evidence type="ECO:0000256" key="2">
    <source>
        <dbReference type="ARBA" id="ARBA00022617"/>
    </source>
</evidence>
<evidence type="ECO:0000256" key="3">
    <source>
        <dbReference type="ARBA" id="ARBA00022723"/>
    </source>
</evidence>
<dbReference type="InterPro" id="IPR036396">
    <property type="entry name" value="Cyt_P450_sf"/>
</dbReference>
<comment type="caution">
    <text evidence="6">The sequence shown here is derived from an EMBL/GenBank/DDBJ whole genome shotgun (WGS) entry which is preliminary data.</text>
</comment>
<dbReference type="InterPro" id="IPR050121">
    <property type="entry name" value="Cytochrome_P450_monoxygenase"/>
</dbReference>
<evidence type="ECO:0008006" key="8">
    <source>
        <dbReference type="Google" id="ProtNLM"/>
    </source>
</evidence>
<proteinExistence type="inferred from homology"/>
<dbReference type="PANTHER" id="PTHR24305">
    <property type="entry name" value="CYTOCHROME P450"/>
    <property type="match status" value="1"/>
</dbReference>
<dbReference type="InterPro" id="IPR002401">
    <property type="entry name" value="Cyt_P450_E_grp-I"/>
</dbReference>
<sequence length="535" mass="60142">MASAGNNSLEDSIRGLYDALTTLNTFLWIASAWAAYKIFQAAYNLSPLHPLSHIPGPRLAAASYVPELYWDVVCGGRYTRQIWDMHRKYGPIVRISPNEVHCDDVDFSDEIYAVGGRKRDKPTRQVDGLVLIHSGFGTVGHDLHRVRRAPLAKFFSRSMIARLEPEIQALAQTLCDKLLAQSGKEAFDLTVAYSCFTTDAISGYAFGQSLGYLAREGWYPNFRDPTNASLKPVYLFRCLPFLKHLASSAAWIVDYLPEDLGLVVRALQIDLPKKIDTMKADLNVGKVPERPTIFASMLESSLPEREKDTSRLAKEAFAVLSAGTETTSWALAVITYHLLEKPHLLEKLRRELVEAGAGKDSRHLPAWTELEKLPFLGAVIQEGLRLSYGVATRTARVAPGETLLYRGEWDKKPVEYAIPKGYAIGMSSAIMHHDEKVFPDSHAFIPERWLDGHNQRRKEVERGLFSFSRGSRQCIAINLAYCELHLGLAALALRVLPQMRLFKTTEEDVTWDYDILVPMTKKSSKGVRVTMEYTH</sequence>
<evidence type="ECO:0000313" key="6">
    <source>
        <dbReference type="EMBL" id="KAK8041947.1"/>
    </source>
</evidence>
<evidence type="ECO:0000313" key="7">
    <source>
        <dbReference type="Proteomes" id="UP001444661"/>
    </source>
</evidence>
<dbReference type="PRINTS" id="PR00463">
    <property type="entry name" value="EP450I"/>
</dbReference>
<keyword evidence="3 5" id="KW-0479">Metal-binding</keyword>
<gene>
    <name evidence="6" type="ORF">PG993_006470</name>
</gene>
<dbReference type="InterPro" id="IPR017972">
    <property type="entry name" value="Cyt_P450_CS"/>
</dbReference>
<evidence type="ECO:0000256" key="5">
    <source>
        <dbReference type="RuleBase" id="RU000461"/>
    </source>
</evidence>
<dbReference type="CDD" id="cd11062">
    <property type="entry name" value="CYP58-like"/>
    <property type="match status" value="1"/>
</dbReference>
<reference evidence="6 7" key="1">
    <citation type="submission" date="2023-01" db="EMBL/GenBank/DDBJ databases">
        <title>Analysis of 21 Apiospora genomes using comparative genomics revels a genus with tremendous synthesis potential of carbohydrate active enzymes and secondary metabolites.</title>
        <authorList>
            <person name="Sorensen T."/>
        </authorList>
    </citation>
    <scope>NUCLEOTIDE SEQUENCE [LARGE SCALE GENOMIC DNA]</scope>
    <source>
        <strain evidence="6 7">CBS 33761</strain>
    </source>
</reference>
<dbReference type="Pfam" id="PF00067">
    <property type="entry name" value="p450"/>
    <property type="match status" value="1"/>
</dbReference>